<dbReference type="RefSeq" id="WP_150032495.1">
    <property type="nucleotide sequence ID" value="NZ_VWSH01000002.1"/>
</dbReference>
<comment type="similarity">
    <text evidence="7">Belongs to the adenylyl cyclase class-4/guanylyl cyclase family.</text>
</comment>
<evidence type="ECO:0000313" key="12">
    <source>
        <dbReference type="EMBL" id="KAA5534816.1"/>
    </source>
</evidence>
<feature type="transmembrane region" description="Helical" evidence="9">
    <location>
        <begin position="238"/>
        <end position="258"/>
    </location>
</feature>
<evidence type="ECO:0000256" key="10">
    <source>
        <dbReference type="SAM" id="SignalP"/>
    </source>
</evidence>
<proteinExistence type="inferred from homology"/>
<feature type="transmembrane region" description="Helical" evidence="9">
    <location>
        <begin position="386"/>
        <end position="409"/>
    </location>
</feature>
<evidence type="ECO:0000256" key="3">
    <source>
        <dbReference type="ARBA" id="ARBA00022741"/>
    </source>
</evidence>
<name>A0A5M6CIH1_9BACT</name>
<keyword evidence="3" id="KW-0547">Nucleotide-binding</keyword>
<reference evidence="12 13" key="1">
    <citation type="submission" date="2019-09" db="EMBL/GenBank/DDBJ databases">
        <title>Genome sequence and assembly of Taibaiella sp.</title>
        <authorList>
            <person name="Chhetri G."/>
        </authorList>
    </citation>
    <scope>NUCLEOTIDE SEQUENCE [LARGE SCALE GENOMIC DNA]</scope>
    <source>
        <strain evidence="12 13">KVB11</strain>
    </source>
</reference>
<evidence type="ECO:0000256" key="1">
    <source>
        <dbReference type="ARBA" id="ARBA00004370"/>
    </source>
</evidence>
<dbReference type="InterPro" id="IPR029787">
    <property type="entry name" value="Nucleotide_cyclase"/>
</dbReference>
<feature type="signal peptide" evidence="10">
    <location>
        <begin position="1"/>
        <end position="18"/>
    </location>
</feature>
<evidence type="ECO:0000259" key="11">
    <source>
        <dbReference type="PROSITE" id="PS50125"/>
    </source>
</evidence>
<dbReference type="InterPro" id="IPR050401">
    <property type="entry name" value="Cyclic_nucleotide_synthase"/>
</dbReference>
<comment type="caution">
    <text evidence="12">The sequence shown here is derived from an EMBL/GenBank/DDBJ whole genome shotgun (WGS) entry which is preliminary data.</text>
</comment>
<dbReference type="Gene3D" id="3.30.70.1230">
    <property type="entry name" value="Nucleotide cyclase"/>
    <property type="match status" value="1"/>
</dbReference>
<sequence length="683" mass="77384">MKKLILFLLLLLPFALKAQQPAVPAIQVITLDSFTQKHKDVRLYDSWKFHSGDDISWASPLYNDSSWKHTATLFEEDSSKQFIKAGFKGIGWFRKEIYIDSNMLGKLMAFTLSNDGAIAIYMDGKLLHQFGKFQTAQKHLYIDPQEYPIVFSIDKAGPHLLAVKYENYEVVDNSNWFSSDGDFGFHVRLKVGEDAIESYRSKTLITSIFIFGSACLFATLAFIHFMLFFFYKRGTSNFYFGLFNCSIALLAFSIYVGLTAGKMQYIAFAMYATIWAVILAAYSLSAFVNNLFQKKKWSHYLVILCCVIVAVLFILSNNITPLAAYILVIFSSSEAIVLIILAMIKKIPGSKILGAGILCFFLFLFVVILISSILVPELQWKSLTGFLIVLLAVSAVFSIPVSISFYLAWSFSSINKNLSRQLEQVEQLSQKSLRQEQEKQQLLEGRKEELEKEVAFRTIEVMRQKEQIELQHDALKTEKKKSDDLLLNILPAEVANELKEKGEAEAKLFDHVTVLFTDFVNFTQMSELMNPQQLVAQLHENFKAFDEIMERNGLEKIKTIGDAYLAVSGMPVANERHAYNAVKAGLEIAAYIRNQQYENRFEVRVGIHSGPLVAGIVGVKKFAYDIWGDTVNTASRMESSSEAGKINISESTYKLVKDDFTFMHRGKIDAKHKGAIDMYFVEG</sequence>
<evidence type="ECO:0000256" key="6">
    <source>
        <dbReference type="ARBA" id="ARBA00023239"/>
    </source>
</evidence>
<dbReference type="InterPro" id="IPR018297">
    <property type="entry name" value="A/G_cyclase_CS"/>
</dbReference>
<dbReference type="SUPFAM" id="SSF49785">
    <property type="entry name" value="Galactose-binding domain-like"/>
    <property type="match status" value="1"/>
</dbReference>
<keyword evidence="6 7" id="KW-0456">Lyase</keyword>
<feature type="transmembrane region" description="Helical" evidence="9">
    <location>
        <begin position="208"/>
        <end position="231"/>
    </location>
</feature>
<evidence type="ECO:0000256" key="7">
    <source>
        <dbReference type="RuleBase" id="RU000405"/>
    </source>
</evidence>
<accession>A0A5M6CIH1</accession>
<feature type="domain" description="Guanylate cyclase" evidence="11">
    <location>
        <begin position="513"/>
        <end position="638"/>
    </location>
</feature>
<dbReference type="GO" id="GO:0035556">
    <property type="term" value="P:intracellular signal transduction"/>
    <property type="evidence" value="ECO:0007669"/>
    <property type="project" value="InterPro"/>
</dbReference>
<evidence type="ECO:0000256" key="5">
    <source>
        <dbReference type="ARBA" id="ARBA00023136"/>
    </source>
</evidence>
<dbReference type="EMBL" id="VWSH01000002">
    <property type="protein sequence ID" value="KAA5534816.1"/>
    <property type="molecule type" value="Genomic_DNA"/>
</dbReference>
<keyword evidence="4 9" id="KW-1133">Transmembrane helix</keyword>
<feature type="coiled-coil region" evidence="8">
    <location>
        <begin position="411"/>
        <end position="467"/>
    </location>
</feature>
<dbReference type="Gene3D" id="2.60.120.260">
    <property type="entry name" value="Galactose-binding domain-like"/>
    <property type="match status" value="1"/>
</dbReference>
<comment type="subcellular location">
    <subcellularLocation>
        <location evidence="1">Membrane</location>
    </subcellularLocation>
</comment>
<feature type="transmembrane region" description="Helical" evidence="9">
    <location>
        <begin position="264"/>
        <end position="285"/>
    </location>
</feature>
<keyword evidence="5 9" id="KW-0472">Membrane</keyword>
<organism evidence="12 13">
    <name type="scientific">Taibaiella lutea</name>
    <dbReference type="NCBI Taxonomy" id="2608001"/>
    <lineage>
        <taxon>Bacteria</taxon>
        <taxon>Pseudomonadati</taxon>
        <taxon>Bacteroidota</taxon>
        <taxon>Chitinophagia</taxon>
        <taxon>Chitinophagales</taxon>
        <taxon>Chitinophagaceae</taxon>
        <taxon>Taibaiella</taxon>
    </lineage>
</organism>
<evidence type="ECO:0000256" key="2">
    <source>
        <dbReference type="ARBA" id="ARBA00022692"/>
    </source>
</evidence>
<dbReference type="SUPFAM" id="SSF55073">
    <property type="entry name" value="Nucleotide cyclase"/>
    <property type="match status" value="1"/>
</dbReference>
<dbReference type="PANTHER" id="PTHR11920">
    <property type="entry name" value="GUANYLYL CYCLASE"/>
    <property type="match status" value="1"/>
</dbReference>
<evidence type="ECO:0000256" key="8">
    <source>
        <dbReference type="SAM" id="Coils"/>
    </source>
</evidence>
<dbReference type="GO" id="GO:0000166">
    <property type="term" value="F:nucleotide binding"/>
    <property type="evidence" value="ECO:0007669"/>
    <property type="project" value="UniProtKB-KW"/>
</dbReference>
<evidence type="ECO:0000313" key="13">
    <source>
        <dbReference type="Proteomes" id="UP000323632"/>
    </source>
</evidence>
<dbReference type="Proteomes" id="UP000323632">
    <property type="component" value="Unassembled WGS sequence"/>
</dbReference>
<dbReference type="GO" id="GO:0009190">
    <property type="term" value="P:cyclic nucleotide biosynthetic process"/>
    <property type="evidence" value="ECO:0007669"/>
    <property type="project" value="InterPro"/>
</dbReference>
<dbReference type="Pfam" id="PF00211">
    <property type="entry name" value="Guanylate_cyc"/>
    <property type="match status" value="1"/>
</dbReference>
<dbReference type="InterPro" id="IPR001054">
    <property type="entry name" value="A/G_cyclase"/>
</dbReference>
<keyword evidence="13" id="KW-1185">Reference proteome</keyword>
<keyword evidence="8" id="KW-0175">Coiled coil</keyword>
<dbReference type="SMART" id="SM00044">
    <property type="entry name" value="CYCc"/>
    <property type="match status" value="1"/>
</dbReference>
<evidence type="ECO:0000256" key="4">
    <source>
        <dbReference type="ARBA" id="ARBA00022989"/>
    </source>
</evidence>
<keyword evidence="10" id="KW-0732">Signal</keyword>
<gene>
    <name evidence="12" type="ORF">F0919_09415</name>
</gene>
<dbReference type="GO" id="GO:0004016">
    <property type="term" value="F:adenylate cyclase activity"/>
    <property type="evidence" value="ECO:0007669"/>
    <property type="project" value="UniProtKB-ARBA"/>
</dbReference>
<feature type="chain" id="PRO_5024451444" description="Guanylate cyclase domain-containing protein" evidence="10">
    <location>
        <begin position="19"/>
        <end position="683"/>
    </location>
</feature>
<dbReference type="AlphaFoldDB" id="A0A5M6CIH1"/>
<dbReference type="InterPro" id="IPR008979">
    <property type="entry name" value="Galactose-bd-like_sf"/>
</dbReference>
<protein>
    <recommendedName>
        <fullName evidence="11">Guanylate cyclase domain-containing protein</fullName>
    </recommendedName>
</protein>
<keyword evidence="2 9" id="KW-0812">Transmembrane</keyword>
<dbReference type="PROSITE" id="PS00452">
    <property type="entry name" value="GUANYLATE_CYCLASE_1"/>
    <property type="match status" value="1"/>
</dbReference>
<dbReference type="PROSITE" id="PS50125">
    <property type="entry name" value="GUANYLATE_CYCLASE_2"/>
    <property type="match status" value="1"/>
</dbReference>
<feature type="transmembrane region" description="Helical" evidence="9">
    <location>
        <begin position="297"/>
        <end position="316"/>
    </location>
</feature>
<evidence type="ECO:0000256" key="9">
    <source>
        <dbReference type="SAM" id="Phobius"/>
    </source>
</evidence>
<feature type="transmembrane region" description="Helical" evidence="9">
    <location>
        <begin position="322"/>
        <end position="341"/>
    </location>
</feature>
<feature type="transmembrane region" description="Helical" evidence="9">
    <location>
        <begin position="353"/>
        <end position="374"/>
    </location>
</feature>
<dbReference type="PANTHER" id="PTHR11920:SF335">
    <property type="entry name" value="GUANYLATE CYCLASE"/>
    <property type="match status" value="1"/>
</dbReference>
<dbReference type="GO" id="GO:0016020">
    <property type="term" value="C:membrane"/>
    <property type="evidence" value="ECO:0007669"/>
    <property type="project" value="UniProtKB-SubCell"/>
</dbReference>
<dbReference type="CDD" id="cd07302">
    <property type="entry name" value="CHD"/>
    <property type="match status" value="1"/>
</dbReference>